<dbReference type="Proteomes" id="UP000025227">
    <property type="component" value="Unplaced"/>
</dbReference>
<proteinExistence type="predicted"/>
<feature type="region of interest" description="Disordered" evidence="1">
    <location>
        <begin position="1"/>
        <end position="31"/>
    </location>
</feature>
<feature type="compositionally biased region" description="Basic and acidic residues" evidence="1">
    <location>
        <begin position="327"/>
        <end position="344"/>
    </location>
</feature>
<evidence type="ECO:0000256" key="1">
    <source>
        <dbReference type="SAM" id="MobiDB-lite"/>
    </source>
</evidence>
<evidence type="ECO:0000313" key="2">
    <source>
        <dbReference type="Proteomes" id="UP000025227"/>
    </source>
</evidence>
<protein>
    <submittedName>
        <fullName evidence="3">PAS domain-containing protein</fullName>
    </submittedName>
</protein>
<keyword evidence="2" id="KW-1185">Reference proteome</keyword>
<reference evidence="3" key="1">
    <citation type="submission" date="2020-12" db="UniProtKB">
        <authorList>
            <consortium name="WormBaseParasite"/>
        </authorList>
    </citation>
    <scope>IDENTIFICATION</scope>
    <source>
        <strain evidence="3">MHco3</strain>
    </source>
</reference>
<sequence>MEDTSTLETPEITRERISASQGDVDDSVSSGNTLSSSLSFWDEWDVGKPGYSALESLQGSPSELFPFTDLDIKCPGITPAGRCEQTTFSEPSTQEHLRSLTGDDVPSFKTSWKINPEKPCCNFFILDSRVVSEEERECKANMIPAELASSVKEMHSPQAEETRELVSKIFANPRKRYTYGSFFRVHPDQWTVFWDPERILDLTTLTVQSFICAALNSRRQLTLVLGVDSSSKIIGCDWPQEARETMRKQFEFCVRREFVPALDDDICHLRFHPVYHEERRSHSSLYIAVISVRDRVEEVYQLSSGRFYYVDGKKVMQTRSISEVMKRVSGHREARSSSSHERTDTNFTPRLGEPVNKQESFAMWSLRRIVMYVLPGLLITLLSYKYVPK</sequence>
<accession>A0A7I4XTM3</accession>
<dbReference type="AlphaFoldDB" id="A0A7I4XTM3"/>
<organism evidence="2 3">
    <name type="scientific">Haemonchus contortus</name>
    <name type="common">Barber pole worm</name>
    <dbReference type="NCBI Taxonomy" id="6289"/>
    <lineage>
        <taxon>Eukaryota</taxon>
        <taxon>Metazoa</taxon>
        <taxon>Ecdysozoa</taxon>
        <taxon>Nematoda</taxon>
        <taxon>Chromadorea</taxon>
        <taxon>Rhabditida</taxon>
        <taxon>Rhabditina</taxon>
        <taxon>Rhabditomorpha</taxon>
        <taxon>Strongyloidea</taxon>
        <taxon>Trichostrongylidae</taxon>
        <taxon>Haemonchus</taxon>
    </lineage>
</organism>
<dbReference type="WBParaSite" id="HCON_00009750-00001">
    <property type="protein sequence ID" value="HCON_00009750-00001"/>
    <property type="gene ID" value="HCON_00009750"/>
</dbReference>
<name>A0A7I4XTM3_HAECO</name>
<feature type="region of interest" description="Disordered" evidence="1">
    <location>
        <begin position="327"/>
        <end position="351"/>
    </location>
</feature>
<dbReference type="OrthoDB" id="5871360at2759"/>
<evidence type="ECO:0000313" key="3">
    <source>
        <dbReference type="WBParaSite" id="HCON_00009750-00001"/>
    </source>
</evidence>